<accession>A0A146LHC8</accession>
<organism evidence="2">
    <name type="scientific">Lygus hesperus</name>
    <name type="common">Western plant bug</name>
    <dbReference type="NCBI Taxonomy" id="30085"/>
    <lineage>
        <taxon>Eukaryota</taxon>
        <taxon>Metazoa</taxon>
        <taxon>Ecdysozoa</taxon>
        <taxon>Arthropoda</taxon>
        <taxon>Hexapoda</taxon>
        <taxon>Insecta</taxon>
        <taxon>Pterygota</taxon>
        <taxon>Neoptera</taxon>
        <taxon>Paraneoptera</taxon>
        <taxon>Hemiptera</taxon>
        <taxon>Heteroptera</taxon>
        <taxon>Panheteroptera</taxon>
        <taxon>Cimicomorpha</taxon>
        <taxon>Miridae</taxon>
        <taxon>Mirini</taxon>
        <taxon>Lygus</taxon>
    </lineage>
</organism>
<protein>
    <submittedName>
        <fullName evidence="2">Uncharacterized protein</fullName>
    </submittedName>
</protein>
<dbReference type="EMBL" id="GDHC01012739">
    <property type="protein sequence ID" value="JAQ05890.1"/>
    <property type="molecule type" value="Transcribed_RNA"/>
</dbReference>
<dbReference type="AlphaFoldDB" id="A0A146LHC8"/>
<reference evidence="2" key="1">
    <citation type="journal article" date="2016" name="Gigascience">
        <title>De novo construction of an expanded transcriptome assembly for the western tarnished plant bug, Lygus hesperus.</title>
        <authorList>
            <person name="Tassone E.E."/>
            <person name="Geib S.M."/>
            <person name="Hall B."/>
            <person name="Fabrick J.A."/>
            <person name="Brent C.S."/>
            <person name="Hull J.J."/>
        </authorList>
    </citation>
    <scope>NUCLEOTIDE SEQUENCE</scope>
</reference>
<evidence type="ECO:0000256" key="1">
    <source>
        <dbReference type="SAM" id="MobiDB-lite"/>
    </source>
</evidence>
<proteinExistence type="predicted"/>
<sequence>EGNERADKVARQGAAEYFDEPDPVLGIAKCSVSTALWQLVVEEHSSHWVTIPRQRFGRGMMAEPCRRKSLAALELQRRKMRLLLGMVTGQGGFRKQLNRIRAYTGHPSSRLCDEEDETASSSALLSKQDDSESSGA</sequence>
<name>A0A146LHC8_LYGHE</name>
<gene>
    <name evidence="2" type="ORF">g.72955</name>
</gene>
<feature type="region of interest" description="Disordered" evidence="1">
    <location>
        <begin position="106"/>
        <end position="136"/>
    </location>
</feature>
<feature type="non-terminal residue" evidence="2">
    <location>
        <position position="1"/>
    </location>
</feature>
<evidence type="ECO:0000313" key="2">
    <source>
        <dbReference type="EMBL" id="JAQ05890.1"/>
    </source>
</evidence>